<proteinExistence type="inferred from homology"/>
<comment type="function">
    <text evidence="9 10">Involved in unsaturated fatty acids biosynthesis. Catalyzes the dehydration of short chain beta-hydroxyacyl-ACPs and long chain saturated and unsaturated beta-hydroxyacyl-ACPs.</text>
</comment>
<evidence type="ECO:0000256" key="3">
    <source>
        <dbReference type="ARBA" id="ARBA00009174"/>
    </source>
</evidence>
<dbReference type="CDD" id="cd01288">
    <property type="entry name" value="FabZ"/>
    <property type="match status" value="1"/>
</dbReference>
<keyword evidence="12" id="KW-1185">Reference proteome</keyword>
<keyword evidence="7 10" id="KW-0443">Lipid metabolism</keyword>
<dbReference type="Pfam" id="PF07977">
    <property type="entry name" value="FabA"/>
    <property type="match status" value="1"/>
</dbReference>
<dbReference type="EMBL" id="JAHLQL010000001">
    <property type="protein sequence ID" value="MBU5590950.1"/>
    <property type="molecule type" value="Genomic_DNA"/>
</dbReference>
<dbReference type="PANTHER" id="PTHR30272:SF1">
    <property type="entry name" value="3-HYDROXYACYL-[ACYL-CARRIER-PROTEIN] DEHYDRATASE"/>
    <property type="match status" value="1"/>
</dbReference>
<name>A0ABS6EXU6_9CLOT</name>
<dbReference type="InterPro" id="IPR010084">
    <property type="entry name" value="FabZ"/>
</dbReference>
<dbReference type="Gene3D" id="3.10.129.10">
    <property type="entry name" value="Hotdog Thioesterase"/>
    <property type="match status" value="1"/>
</dbReference>
<evidence type="ECO:0000313" key="11">
    <source>
        <dbReference type="EMBL" id="MBU5590950.1"/>
    </source>
</evidence>
<dbReference type="NCBIfam" id="NF000582">
    <property type="entry name" value="PRK00006.1"/>
    <property type="match status" value="1"/>
</dbReference>
<protein>
    <recommendedName>
        <fullName evidence="10">3-hydroxyacyl-[acyl-carrier-protein] dehydratase FabZ</fullName>
        <ecNumber evidence="10">4.2.1.59</ecNumber>
    </recommendedName>
    <alternativeName>
        <fullName evidence="10">(3R)-hydroxymyristoyl-[acyl-carrier-protein] dehydratase</fullName>
        <shortName evidence="10">(3R)-hydroxymyristoyl-ACP dehydrase</shortName>
    </alternativeName>
    <alternativeName>
        <fullName evidence="10">Beta-hydroxyacyl-ACP dehydratase</fullName>
    </alternativeName>
</protein>
<dbReference type="PANTHER" id="PTHR30272">
    <property type="entry name" value="3-HYDROXYACYL-[ACYL-CARRIER-PROTEIN] DEHYDRATASE"/>
    <property type="match status" value="1"/>
</dbReference>
<dbReference type="NCBIfam" id="TIGR01750">
    <property type="entry name" value="fabZ"/>
    <property type="match status" value="1"/>
</dbReference>
<dbReference type="HAMAP" id="MF_00406">
    <property type="entry name" value="FabZ"/>
    <property type="match status" value="1"/>
</dbReference>
<reference evidence="11 12" key="1">
    <citation type="submission" date="2021-06" db="EMBL/GenBank/DDBJ databases">
        <authorList>
            <person name="Sun Q."/>
            <person name="Li D."/>
        </authorList>
    </citation>
    <scope>NUCLEOTIDE SEQUENCE [LARGE SCALE GENOMIC DNA]</scope>
    <source>
        <strain evidence="11 12">MSJ-4</strain>
    </source>
</reference>
<dbReference type="InterPro" id="IPR029069">
    <property type="entry name" value="HotDog_dom_sf"/>
</dbReference>
<comment type="similarity">
    <text evidence="3 10">Belongs to the thioester dehydratase family. FabZ subfamily.</text>
</comment>
<gene>
    <name evidence="10 11" type="primary">fabZ</name>
    <name evidence="11" type="ORF">KQI89_04170</name>
</gene>
<dbReference type="SUPFAM" id="SSF54637">
    <property type="entry name" value="Thioesterase/thiol ester dehydrase-isomerase"/>
    <property type="match status" value="1"/>
</dbReference>
<evidence type="ECO:0000256" key="9">
    <source>
        <dbReference type="ARBA" id="ARBA00025049"/>
    </source>
</evidence>
<evidence type="ECO:0000256" key="7">
    <source>
        <dbReference type="ARBA" id="ARBA00023098"/>
    </source>
</evidence>
<evidence type="ECO:0000256" key="10">
    <source>
        <dbReference type="HAMAP-Rule" id="MF_00406"/>
    </source>
</evidence>
<keyword evidence="8 10" id="KW-0456">Lyase</keyword>
<evidence type="ECO:0000256" key="4">
    <source>
        <dbReference type="ARBA" id="ARBA00022490"/>
    </source>
</evidence>
<keyword evidence="4 10" id="KW-0963">Cytoplasm</keyword>
<accession>A0ABS6EXU6</accession>
<comment type="subcellular location">
    <subcellularLocation>
        <location evidence="2 10">Cytoplasm</location>
    </subcellularLocation>
</comment>
<dbReference type="RefSeq" id="WP_032121860.1">
    <property type="nucleotide sequence ID" value="NZ_JAHLQL010000001.1"/>
</dbReference>
<comment type="catalytic activity">
    <reaction evidence="1 10">
        <text>a (3R)-hydroxyacyl-[ACP] = a (2E)-enoyl-[ACP] + H2O</text>
        <dbReference type="Rhea" id="RHEA:13097"/>
        <dbReference type="Rhea" id="RHEA-COMP:9925"/>
        <dbReference type="Rhea" id="RHEA-COMP:9945"/>
        <dbReference type="ChEBI" id="CHEBI:15377"/>
        <dbReference type="ChEBI" id="CHEBI:78784"/>
        <dbReference type="ChEBI" id="CHEBI:78827"/>
        <dbReference type="EC" id="4.2.1.59"/>
    </reaction>
</comment>
<evidence type="ECO:0000256" key="8">
    <source>
        <dbReference type="ARBA" id="ARBA00023239"/>
    </source>
</evidence>
<keyword evidence="6 10" id="KW-0441">Lipid A biosynthesis</keyword>
<evidence type="ECO:0000256" key="5">
    <source>
        <dbReference type="ARBA" id="ARBA00022516"/>
    </source>
</evidence>
<feature type="active site" evidence="10">
    <location>
        <position position="47"/>
    </location>
</feature>
<comment type="caution">
    <text evidence="11">The sequence shown here is derived from an EMBL/GenBank/DDBJ whole genome shotgun (WGS) entry which is preliminary data.</text>
</comment>
<sequence>MNIKEIQEIIPHRYPFLLVDFVEYVIPGEKVVAYKNVSINEQHFIGHFPEEPVMPGVLIIESLAQAGAIAILSLEENKGKIPYFAGINKARFRRKVVPGDRLKLEVDIIKMKGNIGVGKAIAKVEEEIACEVELMFALGS</sequence>
<keyword evidence="5 10" id="KW-0444">Lipid biosynthesis</keyword>
<evidence type="ECO:0000313" key="12">
    <source>
        <dbReference type="Proteomes" id="UP000736583"/>
    </source>
</evidence>
<evidence type="ECO:0000256" key="2">
    <source>
        <dbReference type="ARBA" id="ARBA00004496"/>
    </source>
</evidence>
<organism evidence="11 12">
    <name type="scientific">Clostridium simiarum</name>
    <dbReference type="NCBI Taxonomy" id="2841506"/>
    <lineage>
        <taxon>Bacteria</taxon>
        <taxon>Bacillati</taxon>
        <taxon>Bacillota</taxon>
        <taxon>Clostridia</taxon>
        <taxon>Eubacteriales</taxon>
        <taxon>Clostridiaceae</taxon>
        <taxon>Clostridium</taxon>
    </lineage>
</organism>
<dbReference type="InterPro" id="IPR013114">
    <property type="entry name" value="FabA_FabZ"/>
</dbReference>
<dbReference type="Proteomes" id="UP000736583">
    <property type="component" value="Unassembled WGS sequence"/>
</dbReference>
<dbReference type="EC" id="4.2.1.59" evidence="10"/>
<dbReference type="GO" id="GO:0019171">
    <property type="term" value="F:(3R)-hydroxyacyl-[acyl-carrier-protein] dehydratase activity"/>
    <property type="evidence" value="ECO:0007669"/>
    <property type="project" value="UniProtKB-EC"/>
</dbReference>
<evidence type="ECO:0000256" key="1">
    <source>
        <dbReference type="ARBA" id="ARBA00001055"/>
    </source>
</evidence>
<evidence type="ECO:0000256" key="6">
    <source>
        <dbReference type="ARBA" id="ARBA00022556"/>
    </source>
</evidence>